<evidence type="ECO:0000313" key="6">
    <source>
        <dbReference type="Proteomes" id="UP000275356"/>
    </source>
</evidence>
<dbReference type="InterPro" id="IPR003140">
    <property type="entry name" value="PLipase/COase/thioEstase"/>
</dbReference>
<gene>
    <name evidence="5" type="ORF">EDD28_0586</name>
</gene>
<dbReference type="GO" id="GO:0016787">
    <property type="term" value="F:hydrolase activity"/>
    <property type="evidence" value="ECO:0007669"/>
    <property type="project" value="UniProtKB-KW"/>
</dbReference>
<evidence type="ECO:0000313" key="5">
    <source>
        <dbReference type="EMBL" id="ROR96012.1"/>
    </source>
</evidence>
<dbReference type="PANTHER" id="PTHR10655">
    <property type="entry name" value="LYSOPHOSPHOLIPASE-RELATED"/>
    <property type="match status" value="1"/>
</dbReference>
<dbReference type="OrthoDB" id="9780848at2"/>
<dbReference type="EMBL" id="RKHQ01000001">
    <property type="protein sequence ID" value="ROR96012.1"/>
    <property type="molecule type" value="Genomic_DNA"/>
</dbReference>
<dbReference type="SUPFAM" id="SSF53474">
    <property type="entry name" value="alpha/beta-Hydrolases"/>
    <property type="match status" value="1"/>
</dbReference>
<comment type="caution">
    <text evidence="5">The sequence shown here is derived from an EMBL/GenBank/DDBJ whole genome shotgun (WGS) entry which is preliminary data.</text>
</comment>
<dbReference type="Proteomes" id="UP000275356">
    <property type="component" value="Unassembled WGS sequence"/>
</dbReference>
<proteinExistence type="inferred from homology"/>
<evidence type="ECO:0000256" key="2">
    <source>
        <dbReference type="ARBA" id="ARBA00022801"/>
    </source>
</evidence>
<feature type="domain" description="Phospholipase/carboxylesterase/thioesterase" evidence="4">
    <location>
        <begin position="23"/>
        <end position="219"/>
    </location>
</feature>
<dbReference type="RefSeq" id="WP_123738250.1">
    <property type="nucleotide sequence ID" value="NZ_RKHQ01000001.1"/>
</dbReference>
<keyword evidence="2" id="KW-0378">Hydrolase</keyword>
<dbReference type="PANTHER" id="PTHR10655:SF17">
    <property type="entry name" value="LYSOPHOSPHOLIPASE-LIKE PROTEIN 1"/>
    <property type="match status" value="1"/>
</dbReference>
<evidence type="ECO:0000259" key="4">
    <source>
        <dbReference type="Pfam" id="PF02230"/>
    </source>
</evidence>
<evidence type="ECO:0000256" key="1">
    <source>
        <dbReference type="ARBA" id="ARBA00006499"/>
    </source>
</evidence>
<reference evidence="5 6" key="1">
    <citation type="submission" date="2018-11" db="EMBL/GenBank/DDBJ databases">
        <title>Sequencing the genomes of 1000 actinobacteria strains.</title>
        <authorList>
            <person name="Klenk H.-P."/>
        </authorList>
    </citation>
    <scope>NUCLEOTIDE SEQUENCE [LARGE SCALE GENOMIC DNA]</scope>
    <source>
        <strain evidence="5 6">DSM 13521</strain>
    </source>
</reference>
<dbReference type="Pfam" id="PF02230">
    <property type="entry name" value="Abhydrolase_2"/>
    <property type="match status" value="1"/>
</dbReference>
<dbReference type="AlphaFoldDB" id="A0A3N2D8H9"/>
<feature type="region of interest" description="Disordered" evidence="3">
    <location>
        <begin position="1"/>
        <end position="21"/>
    </location>
</feature>
<dbReference type="Gene3D" id="3.40.50.1820">
    <property type="entry name" value="alpha/beta hydrolase"/>
    <property type="match status" value="1"/>
</dbReference>
<sequence>MIDDDATVRVPARPDGSGDRPDDAQLLVLLHGYGAHERDLLPLVDLLGHTGPALAPRAPIRLGAGFGPDAWAWLGDVAGDEGFAPQPEATAALAEELLALLDAHSPAAPVVLVGFSQGAAMAIELLRRAPERVACLVSLSGYVEGVDEPAMTTNDDALRAHGVPVFHGRGDVDAVVPPHVEERTLRWLREHTDLTERIYPGLAHAVDATELRDARGFLAGVRARGA</sequence>
<comment type="similarity">
    <text evidence="1">Belongs to the AB hydrolase superfamily. AB hydrolase 2 family.</text>
</comment>
<protein>
    <submittedName>
        <fullName evidence="5">Phospholipase/carboxylesterase</fullName>
    </submittedName>
</protein>
<dbReference type="InterPro" id="IPR050565">
    <property type="entry name" value="LYPA1-2/EST-like"/>
</dbReference>
<evidence type="ECO:0000256" key="3">
    <source>
        <dbReference type="SAM" id="MobiDB-lite"/>
    </source>
</evidence>
<accession>A0A3N2D8H9</accession>
<keyword evidence="6" id="KW-1185">Reference proteome</keyword>
<dbReference type="InterPro" id="IPR029058">
    <property type="entry name" value="AB_hydrolase_fold"/>
</dbReference>
<organism evidence="5 6">
    <name type="scientific">Salana multivorans</name>
    <dbReference type="NCBI Taxonomy" id="120377"/>
    <lineage>
        <taxon>Bacteria</taxon>
        <taxon>Bacillati</taxon>
        <taxon>Actinomycetota</taxon>
        <taxon>Actinomycetes</taxon>
        <taxon>Micrococcales</taxon>
        <taxon>Beutenbergiaceae</taxon>
        <taxon>Salana</taxon>
    </lineage>
</organism>
<name>A0A3N2D8H9_9MICO</name>